<keyword evidence="2" id="KW-1185">Reference proteome</keyword>
<evidence type="ECO:0000313" key="2">
    <source>
        <dbReference type="Proteomes" id="UP001596074"/>
    </source>
</evidence>
<protein>
    <submittedName>
        <fullName evidence="1">Uncharacterized protein</fullName>
    </submittedName>
</protein>
<accession>A0ABW0ZNK6</accession>
<proteinExistence type="predicted"/>
<dbReference type="Proteomes" id="UP001596074">
    <property type="component" value="Unassembled WGS sequence"/>
</dbReference>
<sequence>MDAQESAILTLGLYYSLHGYVRGPIPERLRAEGWRYHKGWEVRIFVPPGELEFLRQVIARAGFTVARPFEKRGRVVQPVYGREAVTAIVRSAGGEAPPSGLR</sequence>
<gene>
    <name evidence="1" type="ORF">ACFPZN_04395</name>
</gene>
<reference evidence="2" key="1">
    <citation type="journal article" date="2019" name="Int. J. Syst. Evol. Microbiol.">
        <title>The Global Catalogue of Microorganisms (GCM) 10K type strain sequencing project: providing services to taxonomists for standard genome sequencing and annotation.</title>
        <authorList>
            <consortium name="The Broad Institute Genomics Platform"/>
            <consortium name="The Broad Institute Genome Sequencing Center for Infectious Disease"/>
            <person name="Wu L."/>
            <person name="Ma J."/>
        </authorList>
    </citation>
    <scope>NUCLEOTIDE SEQUENCE [LARGE SCALE GENOMIC DNA]</scope>
    <source>
        <strain evidence="2">KCTC 42087</strain>
    </source>
</reference>
<dbReference type="EMBL" id="JBHSON010000004">
    <property type="protein sequence ID" value="MFC5744850.1"/>
    <property type="molecule type" value="Genomic_DNA"/>
</dbReference>
<evidence type="ECO:0000313" key="1">
    <source>
        <dbReference type="EMBL" id="MFC5744850.1"/>
    </source>
</evidence>
<dbReference type="RefSeq" id="WP_378280372.1">
    <property type="nucleotide sequence ID" value="NZ_JBHSON010000004.1"/>
</dbReference>
<name>A0ABW0ZNK6_9ACTN</name>
<organism evidence="1 2">
    <name type="scientific">Actinomadura rugatobispora</name>
    <dbReference type="NCBI Taxonomy" id="1994"/>
    <lineage>
        <taxon>Bacteria</taxon>
        <taxon>Bacillati</taxon>
        <taxon>Actinomycetota</taxon>
        <taxon>Actinomycetes</taxon>
        <taxon>Streptosporangiales</taxon>
        <taxon>Thermomonosporaceae</taxon>
        <taxon>Actinomadura</taxon>
    </lineage>
</organism>
<comment type="caution">
    <text evidence="1">The sequence shown here is derived from an EMBL/GenBank/DDBJ whole genome shotgun (WGS) entry which is preliminary data.</text>
</comment>